<sequence>MRFFGSSLASTAAIIALAPAAYAQDGNASEILPEAVAEGDRVDGAYAPGHGNDSGVSTIDRQEIEARTPGSGDVNQLLKILPTVQFDRHEGLAEPETIQDLHPAKISISGGRTYDNLITIDGIDANSRFDVHEDSPVSINEVAGNSAQTLWLDSELIGAVTLRDSNISAEYGRFTGGALDIQTRDSRREWGASAHVSYTSDELVNYVVSNGTQASFDASGDPLPEAPDFRKWRFGATMDVPLSDKGGLIFGVNRSRADVLYYRSANYNYEPGYRHSISDNFMLSGDYDLQPDLKLSGKLTYSPYESEAAHQNGINNLITTKGGGLAASLKLAATGNLRWTIKASFAHSDSSREAPPTNYNIPSDSSNGNFCSNASCTQGGFGDLDQKQDTYNLSARMAHDLGPGELRGGLDYQHINALRERPQTYRAYRSALVEDENENPIYPASIVCADGDSLTCVTGEYALGTYGEYRAYTADIDLDNVAAWMEYNVYLGPVDLRAGLRYDYESFLGNHNIAPRLAATWNAAPGWTVTLGANRYYGRSMLAYAIREQYPDNFSYERRGTYVGDQYVVSDSDWYLSKTSVPSGYSSSELDTPYSDELTASLGAPLLGGTARIKGIYRKTKKEFARSLRKQEEYVLETGDITTRRFYEMTNDGHSSYRGLSLEWLRQVGKHSFAINTNFSKTKSDTENYLETSFLLTEQDVDVVFNGEIISLVDLLNRNQRMEFASPFIVNASWSALWLDDRLTTNVNLRYRDGFSQIEDININETIDGRRYDVYDVVKYPDRINVDLNARFDVLRSTAGTLTADVRVSNLFNTIPSKDSVSISNPYQMGRSFWLGLKYRY</sequence>
<accession>A0A420EF87</accession>
<evidence type="ECO:0000259" key="9">
    <source>
        <dbReference type="Pfam" id="PF07715"/>
    </source>
</evidence>
<keyword evidence="10" id="KW-0675">Receptor</keyword>
<dbReference type="OrthoDB" id="9796221at2"/>
<dbReference type="InterPro" id="IPR037066">
    <property type="entry name" value="Plug_dom_sf"/>
</dbReference>
<dbReference type="SUPFAM" id="SSF56935">
    <property type="entry name" value="Porins"/>
    <property type="match status" value="1"/>
</dbReference>
<dbReference type="PROSITE" id="PS52016">
    <property type="entry name" value="TONB_DEPENDENT_REC_3"/>
    <property type="match status" value="1"/>
</dbReference>
<evidence type="ECO:0000256" key="4">
    <source>
        <dbReference type="ARBA" id="ARBA00022692"/>
    </source>
</evidence>
<dbReference type="Proteomes" id="UP000284395">
    <property type="component" value="Unassembled WGS sequence"/>
</dbReference>
<name>A0A420EF87_9SPHN</name>
<evidence type="ECO:0000256" key="8">
    <source>
        <dbReference type="SAM" id="SignalP"/>
    </source>
</evidence>
<keyword evidence="11" id="KW-1185">Reference proteome</keyword>
<dbReference type="Gene3D" id="2.40.170.20">
    <property type="entry name" value="TonB-dependent receptor, beta-barrel domain"/>
    <property type="match status" value="1"/>
</dbReference>
<dbReference type="AlphaFoldDB" id="A0A420EF87"/>
<proteinExistence type="inferred from homology"/>
<evidence type="ECO:0000256" key="6">
    <source>
        <dbReference type="ARBA" id="ARBA00023237"/>
    </source>
</evidence>
<protein>
    <submittedName>
        <fullName evidence="10">TonB-dependent receptor</fullName>
    </submittedName>
</protein>
<dbReference type="RefSeq" id="WP_120325304.1">
    <property type="nucleotide sequence ID" value="NZ_RAPF01000006.1"/>
</dbReference>
<dbReference type="GO" id="GO:0009279">
    <property type="term" value="C:cell outer membrane"/>
    <property type="evidence" value="ECO:0007669"/>
    <property type="project" value="UniProtKB-SubCell"/>
</dbReference>
<gene>
    <name evidence="10" type="ORF">D6851_13020</name>
</gene>
<keyword evidence="6 7" id="KW-0998">Cell outer membrane</keyword>
<evidence type="ECO:0000256" key="3">
    <source>
        <dbReference type="ARBA" id="ARBA00022452"/>
    </source>
</evidence>
<evidence type="ECO:0000256" key="1">
    <source>
        <dbReference type="ARBA" id="ARBA00004571"/>
    </source>
</evidence>
<evidence type="ECO:0000313" key="11">
    <source>
        <dbReference type="Proteomes" id="UP000284395"/>
    </source>
</evidence>
<dbReference type="EMBL" id="RAPF01000006">
    <property type="protein sequence ID" value="RKF19365.1"/>
    <property type="molecule type" value="Genomic_DNA"/>
</dbReference>
<comment type="caution">
    <text evidence="10">The sequence shown here is derived from an EMBL/GenBank/DDBJ whole genome shotgun (WGS) entry which is preliminary data.</text>
</comment>
<evidence type="ECO:0000256" key="2">
    <source>
        <dbReference type="ARBA" id="ARBA00022448"/>
    </source>
</evidence>
<feature type="chain" id="PRO_5019238334" evidence="8">
    <location>
        <begin position="24"/>
        <end position="841"/>
    </location>
</feature>
<evidence type="ECO:0000313" key="10">
    <source>
        <dbReference type="EMBL" id="RKF19365.1"/>
    </source>
</evidence>
<keyword evidence="8" id="KW-0732">Signal</keyword>
<feature type="domain" description="TonB-dependent receptor plug" evidence="9">
    <location>
        <begin position="55"/>
        <end position="177"/>
    </location>
</feature>
<dbReference type="InterPro" id="IPR039426">
    <property type="entry name" value="TonB-dep_rcpt-like"/>
</dbReference>
<organism evidence="10 11">
    <name type="scientific">Altericroceibacterium spongiae</name>
    <dbReference type="NCBI Taxonomy" id="2320269"/>
    <lineage>
        <taxon>Bacteria</taxon>
        <taxon>Pseudomonadati</taxon>
        <taxon>Pseudomonadota</taxon>
        <taxon>Alphaproteobacteria</taxon>
        <taxon>Sphingomonadales</taxon>
        <taxon>Erythrobacteraceae</taxon>
        <taxon>Altericroceibacterium</taxon>
    </lineage>
</organism>
<dbReference type="InterPro" id="IPR012910">
    <property type="entry name" value="Plug_dom"/>
</dbReference>
<keyword evidence="3 7" id="KW-1134">Transmembrane beta strand</keyword>
<dbReference type="Gene3D" id="2.170.130.10">
    <property type="entry name" value="TonB-dependent receptor, plug domain"/>
    <property type="match status" value="1"/>
</dbReference>
<keyword evidence="4 7" id="KW-0812">Transmembrane</keyword>
<dbReference type="Pfam" id="PF07715">
    <property type="entry name" value="Plug"/>
    <property type="match status" value="1"/>
</dbReference>
<keyword evidence="5 7" id="KW-0472">Membrane</keyword>
<comment type="subcellular location">
    <subcellularLocation>
        <location evidence="1 7">Cell outer membrane</location>
        <topology evidence="1 7">Multi-pass membrane protein</topology>
    </subcellularLocation>
</comment>
<evidence type="ECO:0000256" key="7">
    <source>
        <dbReference type="PROSITE-ProRule" id="PRU01360"/>
    </source>
</evidence>
<evidence type="ECO:0000256" key="5">
    <source>
        <dbReference type="ARBA" id="ARBA00023136"/>
    </source>
</evidence>
<reference evidence="10 11" key="1">
    <citation type="submission" date="2018-09" db="EMBL/GenBank/DDBJ databases">
        <title>Altererythrobacter spongiae sp. nov., isolated from a marine sponge.</title>
        <authorList>
            <person name="Zhuang L."/>
            <person name="Luo L."/>
        </authorList>
    </citation>
    <scope>NUCLEOTIDE SEQUENCE [LARGE SCALE GENOMIC DNA]</scope>
    <source>
        <strain evidence="10 11">HN-Y73</strain>
    </source>
</reference>
<feature type="signal peptide" evidence="8">
    <location>
        <begin position="1"/>
        <end position="23"/>
    </location>
</feature>
<comment type="similarity">
    <text evidence="7">Belongs to the TonB-dependent receptor family.</text>
</comment>
<keyword evidence="2 7" id="KW-0813">Transport</keyword>
<dbReference type="InterPro" id="IPR036942">
    <property type="entry name" value="Beta-barrel_TonB_sf"/>
</dbReference>